<comment type="caution">
    <text evidence="2">The sequence shown here is derived from an EMBL/GenBank/DDBJ whole genome shotgun (WGS) entry which is preliminary data.</text>
</comment>
<feature type="compositionally biased region" description="Polar residues" evidence="1">
    <location>
        <begin position="27"/>
        <end position="39"/>
    </location>
</feature>
<evidence type="ECO:0000256" key="1">
    <source>
        <dbReference type="SAM" id="MobiDB-lite"/>
    </source>
</evidence>
<keyword evidence="3" id="KW-1185">Reference proteome</keyword>
<protein>
    <recommendedName>
        <fullName evidence="4">EF-hand domain-containing protein</fullName>
    </recommendedName>
</protein>
<name>A0ABR2IYC1_9EUKA</name>
<feature type="compositionally biased region" description="Acidic residues" evidence="1">
    <location>
        <begin position="352"/>
        <end position="366"/>
    </location>
</feature>
<dbReference type="SUPFAM" id="SSF47473">
    <property type="entry name" value="EF-hand"/>
    <property type="match status" value="1"/>
</dbReference>
<dbReference type="Proteomes" id="UP001470230">
    <property type="component" value="Unassembled WGS sequence"/>
</dbReference>
<feature type="region of interest" description="Disordered" evidence="1">
    <location>
        <begin position="24"/>
        <end position="43"/>
    </location>
</feature>
<organism evidence="2 3">
    <name type="scientific">Tritrichomonas musculus</name>
    <dbReference type="NCBI Taxonomy" id="1915356"/>
    <lineage>
        <taxon>Eukaryota</taxon>
        <taxon>Metamonada</taxon>
        <taxon>Parabasalia</taxon>
        <taxon>Tritrichomonadida</taxon>
        <taxon>Tritrichomonadidae</taxon>
        <taxon>Tritrichomonas</taxon>
    </lineage>
</organism>
<reference evidence="2 3" key="1">
    <citation type="submission" date="2024-04" db="EMBL/GenBank/DDBJ databases">
        <title>Tritrichomonas musculus Genome.</title>
        <authorList>
            <person name="Alves-Ferreira E."/>
            <person name="Grigg M."/>
            <person name="Lorenzi H."/>
            <person name="Galac M."/>
        </authorList>
    </citation>
    <scope>NUCLEOTIDE SEQUENCE [LARGE SCALE GENOMIC DNA]</scope>
    <source>
        <strain evidence="2 3">EAF2021</strain>
    </source>
</reference>
<accession>A0ABR2IYC1</accession>
<evidence type="ECO:0000313" key="2">
    <source>
        <dbReference type="EMBL" id="KAK8870534.1"/>
    </source>
</evidence>
<dbReference type="EMBL" id="JAPFFF010000014">
    <property type="protein sequence ID" value="KAK8870534.1"/>
    <property type="molecule type" value="Genomic_DNA"/>
</dbReference>
<proteinExistence type="predicted"/>
<dbReference type="InterPro" id="IPR011992">
    <property type="entry name" value="EF-hand-dom_pair"/>
</dbReference>
<feature type="region of interest" description="Disordered" evidence="1">
    <location>
        <begin position="335"/>
        <end position="380"/>
    </location>
</feature>
<dbReference type="PANTHER" id="PTHR39867">
    <property type="entry name" value="HELICASE ATP-BINDING DOMAIN-CONTAINING PROTEIN"/>
    <property type="match status" value="1"/>
</dbReference>
<evidence type="ECO:0008006" key="4">
    <source>
        <dbReference type="Google" id="ProtNLM"/>
    </source>
</evidence>
<sequence>MDPIKPITLVCCESIKGRQAPIAGVTRQRQNSTTFQTPNLPFENKDNEATFQIRKPVIPKRSSTTLDRSVLPTRSKYREGHYAMCFEDSTWAHTDPDATDHYASREEILDVIQQFDMQLEQIISSDDIEHATGLQRATDMLLDELATMLRAESREQCILVERARGTYAAVFTLLRDDSKKCREAIQDLESQKSILDENLTKVIDNATEKVKETQSDCQKQIQDMKAEMDEKKEEYDNSMKRFLEQKSQLEEHVKALHRVFLDFQSDSVYITLEELKQKQQNYEKKLRNKETEINKLKNQLNKLQKTILDGENQRAMLEQANDELRRKLQVAMSQKNRLQRRLDMQNMNNGDFDQDDGEQADQDENADLGINPDDLPSKPLISAENVQNSVQNSKLPRKGRKASNISVDSTPYINIMEKLSEIIDRITDVLTRLSSNPILPHTSNEETDKIMVSGNASLMIKAILNKTNEVLQFTECFNNIEDQLITSRRVQTKKVEKLPRFLNYIKAHNQTNPDNESETKFNKSALITMRQIFNAKYLSDQWNHRMNHQLFRFPEFVIAYFCKDGENMFTALSRSARIWHSIQDTDIPEMKMFRDFLKEKLTVDELSFFLEARNSLLGQKNPTEDDPQIINVQFKKCTEFMSNILGAYSPILTTVTQEAEKFCVNGYIDYAQFLLILTSFYQNERLKRRKAIRLMFESKNMGNDGDTTIDFETFVGMVLSLGFKDSINDIFALYREASLLGNGSLTLDSIIAGMDSLSFHFYTIEVPLSSTRKFDLTQLSRQQLLQHWIRFGSWFTAFKQPMPEFDSWLKSQLISHVRKVDQVFKANSQVNVLYTEYRELLDFFQFALDVLAKSQNVPMPPQKSERHLSLLENIIDLLVTFIIRDSGSDVIFAEAV</sequence>
<dbReference type="PANTHER" id="PTHR39867:SF1">
    <property type="entry name" value="HELICASE ATP-BINDING DOMAIN-CONTAINING PROTEIN"/>
    <property type="match status" value="1"/>
</dbReference>
<gene>
    <name evidence="2" type="ORF">M9Y10_008419</name>
</gene>
<evidence type="ECO:0000313" key="3">
    <source>
        <dbReference type="Proteomes" id="UP001470230"/>
    </source>
</evidence>